<reference evidence="1 2" key="1">
    <citation type="submission" date="2019-05" db="EMBL/GenBank/DDBJ databases">
        <title>Another draft genome of Portunus trituberculatus and its Hox gene families provides insights of decapod evolution.</title>
        <authorList>
            <person name="Jeong J.-H."/>
            <person name="Song I."/>
            <person name="Kim S."/>
            <person name="Choi T."/>
            <person name="Kim D."/>
            <person name="Ryu S."/>
            <person name="Kim W."/>
        </authorList>
    </citation>
    <scope>NUCLEOTIDE SEQUENCE [LARGE SCALE GENOMIC DNA]</scope>
    <source>
        <tissue evidence="1">Muscle</tissue>
    </source>
</reference>
<gene>
    <name evidence="1" type="ORF">E2C01_052701</name>
</gene>
<comment type="caution">
    <text evidence="1">The sequence shown here is derived from an EMBL/GenBank/DDBJ whole genome shotgun (WGS) entry which is preliminary data.</text>
</comment>
<dbReference type="Proteomes" id="UP000324222">
    <property type="component" value="Unassembled WGS sequence"/>
</dbReference>
<dbReference type="EMBL" id="VSRR010015903">
    <property type="protein sequence ID" value="MPC58694.1"/>
    <property type="molecule type" value="Genomic_DNA"/>
</dbReference>
<organism evidence="1 2">
    <name type="scientific">Portunus trituberculatus</name>
    <name type="common">Swimming crab</name>
    <name type="synonym">Neptunus trituberculatus</name>
    <dbReference type="NCBI Taxonomy" id="210409"/>
    <lineage>
        <taxon>Eukaryota</taxon>
        <taxon>Metazoa</taxon>
        <taxon>Ecdysozoa</taxon>
        <taxon>Arthropoda</taxon>
        <taxon>Crustacea</taxon>
        <taxon>Multicrustacea</taxon>
        <taxon>Malacostraca</taxon>
        <taxon>Eumalacostraca</taxon>
        <taxon>Eucarida</taxon>
        <taxon>Decapoda</taxon>
        <taxon>Pleocyemata</taxon>
        <taxon>Brachyura</taxon>
        <taxon>Eubrachyura</taxon>
        <taxon>Portunoidea</taxon>
        <taxon>Portunidae</taxon>
        <taxon>Portuninae</taxon>
        <taxon>Portunus</taxon>
    </lineage>
</organism>
<keyword evidence="2" id="KW-1185">Reference proteome</keyword>
<accession>A0A5B7GQ33</accession>
<dbReference type="AlphaFoldDB" id="A0A5B7GQ33"/>
<evidence type="ECO:0000313" key="2">
    <source>
        <dbReference type="Proteomes" id="UP000324222"/>
    </source>
</evidence>
<proteinExistence type="predicted"/>
<protein>
    <submittedName>
        <fullName evidence="1">Uncharacterized protein</fullName>
    </submittedName>
</protein>
<evidence type="ECO:0000313" key="1">
    <source>
        <dbReference type="EMBL" id="MPC58694.1"/>
    </source>
</evidence>
<name>A0A5B7GQ33_PORTR</name>
<sequence length="92" mass="10797">MDVKSRSYRWSESRSKVCQMCDMGEDEKAEHVVLECVKYARDRNEMMQVVLRELGNVRMEMTGREWMVLLLGLCGDANGRMIEAVKEFLEKM</sequence>
<dbReference type="OrthoDB" id="6364565at2759"/>